<gene>
    <name evidence="1" type="ORF">NBH00_18500</name>
</gene>
<evidence type="ECO:0000313" key="1">
    <source>
        <dbReference type="EMBL" id="UTI63334.1"/>
    </source>
</evidence>
<keyword evidence="2" id="KW-1185">Reference proteome</keyword>
<accession>A0ABY5DNZ0</accession>
<evidence type="ECO:0000313" key="2">
    <source>
        <dbReference type="Proteomes" id="UP001056035"/>
    </source>
</evidence>
<dbReference type="EMBL" id="CP098502">
    <property type="protein sequence ID" value="UTI63334.1"/>
    <property type="molecule type" value="Genomic_DNA"/>
</dbReference>
<proteinExistence type="predicted"/>
<reference evidence="1 2" key="1">
    <citation type="submission" date="2022-06" db="EMBL/GenBank/DDBJ databases">
        <title>Paraconexibacter antarcticus.</title>
        <authorList>
            <person name="Kim C.S."/>
        </authorList>
    </citation>
    <scope>NUCLEOTIDE SEQUENCE [LARGE SCALE GENOMIC DNA]</scope>
    <source>
        <strain evidence="1 2">02-257</strain>
    </source>
</reference>
<sequence length="262" mass="28439">MAWGVGAGDFQGALLQAAASIRDAGHDPRGALPDAISRCLGHDPTPPGEVLYFHATRLADPPTLLRRGLYPTAVVLDELWDFIGRLAEPEITTTQWRDVRRAMDSGTIGADLPYRHRLDHRSQQGPCAALVLDTVLHAERYPGTVDYLAGAEIVVDICDAVAAAYDLPLHRRYLDATRPCIVEIIMPGDASPSVLDTAAWYVEAAVLGQTTSEAHWGIDGAGNQLVDARIHRIWDVTSQESWESLISEARRGSSGRGDGISR</sequence>
<dbReference type="RefSeq" id="WP_254570062.1">
    <property type="nucleotide sequence ID" value="NZ_CP098502.1"/>
</dbReference>
<organism evidence="1 2">
    <name type="scientific">Paraconexibacter antarcticus</name>
    <dbReference type="NCBI Taxonomy" id="2949664"/>
    <lineage>
        <taxon>Bacteria</taxon>
        <taxon>Bacillati</taxon>
        <taxon>Actinomycetota</taxon>
        <taxon>Thermoleophilia</taxon>
        <taxon>Solirubrobacterales</taxon>
        <taxon>Paraconexibacteraceae</taxon>
        <taxon>Paraconexibacter</taxon>
    </lineage>
</organism>
<name>A0ABY5DNZ0_9ACTN</name>
<dbReference type="Proteomes" id="UP001056035">
    <property type="component" value="Chromosome"/>
</dbReference>
<protein>
    <submittedName>
        <fullName evidence="1">Uncharacterized protein</fullName>
    </submittedName>
</protein>